<reference evidence="1" key="1">
    <citation type="submission" date="2021-02" db="EMBL/GenBank/DDBJ databases">
        <authorList>
            <consortium name="DOE Joint Genome Institute"/>
            <person name="Ahrendt S."/>
            <person name="Looney B.P."/>
            <person name="Miyauchi S."/>
            <person name="Morin E."/>
            <person name="Drula E."/>
            <person name="Courty P.E."/>
            <person name="Chicoki N."/>
            <person name="Fauchery L."/>
            <person name="Kohler A."/>
            <person name="Kuo A."/>
            <person name="Labutti K."/>
            <person name="Pangilinan J."/>
            <person name="Lipzen A."/>
            <person name="Riley R."/>
            <person name="Andreopoulos W."/>
            <person name="He G."/>
            <person name="Johnson J."/>
            <person name="Barry K.W."/>
            <person name="Grigoriev I.V."/>
            <person name="Nagy L."/>
            <person name="Hibbett D."/>
            <person name="Henrissat B."/>
            <person name="Matheny P.B."/>
            <person name="Labbe J."/>
            <person name="Martin F."/>
        </authorList>
    </citation>
    <scope>NUCLEOTIDE SEQUENCE</scope>
    <source>
        <strain evidence="1">EC-137</strain>
    </source>
</reference>
<dbReference type="EMBL" id="MU273470">
    <property type="protein sequence ID" value="KAI0036587.1"/>
    <property type="molecule type" value="Genomic_DNA"/>
</dbReference>
<dbReference type="Proteomes" id="UP000814128">
    <property type="component" value="Unassembled WGS sequence"/>
</dbReference>
<reference evidence="1" key="2">
    <citation type="journal article" date="2022" name="New Phytol.">
        <title>Evolutionary transition to the ectomycorrhizal habit in the genomes of a hyperdiverse lineage of mushroom-forming fungi.</title>
        <authorList>
            <person name="Looney B."/>
            <person name="Miyauchi S."/>
            <person name="Morin E."/>
            <person name="Drula E."/>
            <person name="Courty P.E."/>
            <person name="Kohler A."/>
            <person name="Kuo A."/>
            <person name="LaButti K."/>
            <person name="Pangilinan J."/>
            <person name="Lipzen A."/>
            <person name="Riley R."/>
            <person name="Andreopoulos W."/>
            <person name="He G."/>
            <person name="Johnson J."/>
            <person name="Nolan M."/>
            <person name="Tritt A."/>
            <person name="Barry K.W."/>
            <person name="Grigoriev I.V."/>
            <person name="Nagy L.G."/>
            <person name="Hibbett D."/>
            <person name="Henrissat B."/>
            <person name="Matheny P.B."/>
            <person name="Labbe J."/>
            <person name="Martin F.M."/>
        </authorList>
    </citation>
    <scope>NUCLEOTIDE SEQUENCE</scope>
    <source>
        <strain evidence="1">EC-137</strain>
    </source>
</reference>
<name>A0ACB8QY67_9AGAM</name>
<comment type="caution">
    <text evidence="1">The sequence shown here is derived from an EMBL/GenBank/DDBJ whole genome shotgun (WGS) entry which is preliminary data.</text>
</comment>
<accession>A0ACB8QY67</accession>
<proteinExistence type="predicted"/>
<protein>
    <submittedName>
        <fullName evidence="1">Polyketide synthase</fullName>
    </submittedName>
</protein>
<evidence type="ECO:0000313" key="2">
    <source>
        <dbReference type="Proteomes" id="UP000814128"/>
    </source>
</evidence>
<gene>
    <name evidence="1" type="ORF">K488DRAFT_40933</name>
</gene>
<evidence type="ECO:0000313" key="1">
    <source>
        <dbReference type="EMBL" id="KAI0036587.1"/>
    </source>
</evidence>
<sequence length="2088" mass="225038">MPAFADIPIFPGQGSARANTSATLERTLRIASSPYGRLILSSCFSAFHAELDSLSPTERSEAGINLTDFDAPGSLLNALHGPYPINPILSSTRLVLIQTLTYFNAYAEELTNATPERSSTHEFGVLGFSSGIISACVAGASRSTLHYINNATAAFRLAFWIGFRAQAYRHRVLDEAGIPRSDTRPWSLVFTGVDKVTAEKLVDDHNSRVSSGTLEPSLTLTAIVDESTITISGRPDKLASFAAQMPASIAVGKTSVDTFYHSSHLAGVRDDVIADVSRRGIRFPTHSDLSAPIISTLTGQSLSEAELSGRTLVEAVLDLILIQPVNWDKVIQSVVSTAGALRGVVRLVGVGPGSGLVRSIERAFPQGRAALLDLTAVRKEDMTMDTKPVREPIAIVGMAVNMPGAPDTRRLWAVLEEGLNTISEIPEHRFNVSRFTDPSSSKSGRSMKAHTGNFIDDPDGFDAKFFKISPREARSMDPQARVLLHTAYEALEDSGYVPGATPSFASETFGCYVGVATGDYVQNLRDDIDVYYSTGTLRAFLSGRISYAMKLSGPSVVLDTACSSSLVAIYQACRALTNHDCNAALAGGVNVITSPDMFLGLDRGHFLSPTGQCKAFDASADGYSRSEGCGLFVLKRLSDALAENDHVLGVIRGVEVNQSGLAHSITHPHAPTQASLFRQLLSRSGVEAHRVSVVEAHGTGTQAGDPNELESIRAVFATGRSAENPLHVTSVKANIGHLEAASGAAALAKLLLMLKYGIIPRQISLKNLNPLIQPLHVDHTVINLENAAWTATIEGDTRLALLNNFGAAGSNGALLLEEHRQKAIDTRKSSQSSFVVGLSAKTEEALYRLRDSYVSWLQGPAATDVPLADIAYTATSRRIVYEHRLAVHVGSKEELVEKLNSAMGVNSGKDTRKIAFVFSGQGGQYKSMGSTLYHSHPLFKEIVDECHEFLTKSGFPGVLQVIVPEVAGDPKSQAEELEVYQPAVFALEYALAMVWMSWGVTPAVVIGHSLGEYAALVVAGVLSLKGALTLVANRVRFMVTKCAMDATGMIAVNLGSKAVQDILSSSPVFSDMSIACHNSPTDTVVSGPVDQLKSLKSHLDATMKCKSVLLPVPFGYHSRAMDPLLTDLVNTGRRVTLRPPNVPIVSNVLGEPVLPGAEGVFTPEYFARHCALPVQFEKGVASLVQSFAWSQKIDIWIEIGPHSTTLPMLKAHPSLSKESLFLPSLKKQQDPWTTLSAALAQIYTTQSAVSWRSVFAHLDARCTSLPTYPWSKTKYWVTFVEEGGAVSSSSSALSDGSTIVDTSSMLRSWAQFPSSENEFVAIFETPITQLAGPIRGHRVGDHPLCPASVYHELALAGTKVAVEHLKLTFENTYIALCDVDYDKPLVYGEDDLRVIRTAITISQDGTGAWSVSSRVDQGVEECHCRGTFKYQSIASVSTKFSRARPIVSRQIAVIRSAPGAETLSPRTAYEIIFPRVVHYSREYHTMQSLVIGPDGTEGYAVVQLPKDHHRGKFTIHPVFMDTMLHVAGFVANMQGDTDDAFICSKVDAVRAIPSLIDPDARYGVYINNAWVPEEKTTVAEAYALELGGQGRIVAHVKGMHFRKVRLGSLKRSLAMASKKSAPQAQSQTRSPPSNPPVAPQVPSNLEEQVRRIIAETCDTSLSSIHLSTELEVCGIDSLMSIEIFGKLEKAFPRVELDPTSLSACKTVADIVKAVTARSPADTPPAPPAPLSSARIPAGSAPVGVTDVRGLLAAVLGVPVSELTDEADFEALGLDSLTAIEALAEIQKAFAIILPQDVFESAKNVKGLQACITGCLTRHGHADDDAHARYRASIAKALRLGESPILFQSSNTSRAPLFLIHDGSGLVSYLKLVSPLGRALWGFSNPRFLDVQGWGSLRQMAEMYAGRLLEVVGKVTPLVLGGWSFGGVVAFEAARRLIAKDVHVLGVLLIDSPCPTNHVPLTATIIDEVTRLGGRKANDDLGQFVARQFEANASMLGVYGQGQLKGPFPKVVLLRSRDGFRPAGVDDIPTWLADRSDPHVGVEEWERLVEDKIKVIDIPGHHFTPFHPENVSSVSDAIVEGCSYLDERL</sequence>
<keyword evidence="2" id="KW-1185">Reference proteome</keyword>
<organism evidence="1 2">
    <name type="scientific">Vararia minispora EC-137</name>
    <dbReference type="NCBI Taxonomy" id="1314806"/>
    <lineage>
        <taxon>Eukaryota</taxon>
        <taxon>Fungi</taxon>
        <taxon>Dikarya</taxon>
        <taxon>Basidiomycota</taxon>
        <taxon>Agaricomycotina</taxon>
        <taxon>Agaricomycetes</taxon>
        <taxon>Russulales</taxon>
        <taxon>Lachnocladiaceae</taxon>
        <taxon>Vararia</taxon>
    </lineage>
</organism>